<keyword evidence="2" id="KW-0472">Membrane</keyword>
<dbReference type="EMBL" id="QOKW01000014">
    <property type="protein sequence ID" value="KAA0679008.1"/>
    <property type="molecule type" value="Genomic_DNA"/>
</dbReference>
<keyword evidence="2" id="KW-0812">Transmembrane</keyword>
<reference evidence="3 4" key="1">
    <citation type="submission" date="2018-07" db="EMBL/GenBank/DDBJ databases">
        <title>Genome sequence of Azospirillum sp. ATCC 49961.</title>
        <authorList>
            <person name="Sant'Anna F.H."/>
            <person name="Baldani J.I."/>
            <person name="Zilli J.E."/>
            <person name="Reis V.M."/>
            <person name="Hartmann A."/>
            <person name="Cruz L."/>
            <person name="de Souza E.M."/>
            <person name="de Oliveira Pedrosa F."/>
            <person name="Passaglia L.M.P."/>
        </authorList>
    </citation>
    <scope>NUCLEOTIDE SEQUENCE [LARGE SCALE GENOMIC DNA]</scope>
    <source>
        <strain evidence="3 4">ATCC 49961</strain>
    </source>
</reference>
<gene>
    <name evidence="3" type="ORF">DS843_18015</name>
</gene>
<organism evidence="3 4">
    <name type="scientific">Roseomonas genomospecies 6</name>
    <dbReference type="NCBI Taxonomy" id="214106"/>
    <lineage>
        <taxon>Bacteria</taxon>
        <taxon>Pseudomonadati</taxon>
        <taxon>Pseudomonadota</taxon>
        <taxon>Alphaproteobacteria</taxon>
        <taxon>Acetobacterales</taxon>
        <taxon>Roseomonadaceae</taxon>
        <taxon>Roseomonas</taxon>
    </lineage>
</organism>
<keyword evidence="2" id="KW-1133">Transmembrane helix</keyword>
<feature type="transmembrane region" description="Helical" evidence="2">
    <location>
        <begin position="47"/>
        <end position="68"/>
    </location>
</feature>
<dbReference type="OrthoDB" id="9980474at2"/>
<protein>
    <submittedName>
        <fullName evidence="3">DUF2946 domain-containing protein</fullName>
    </submittedName>
</protein>
<keyword evidence="4" id="KW-1185">Reference proteome</keyword>
<evidence type="ECO:0000313" key="4">
    <source>
        <dbReference type="Proteomes" id="UP000480854"/>
    </source>
</evidence>
<feature type="region of interest" description="Disordered" evidence="1">
    <location>
        <begin position="151"/>
        <end position="172"/>
    </location>
</feature>
<evidence type="ECO:0000313" key="3">
    <source>
        <dbReference type="EMBL" id="KAA0679008.1"/>
    </source>
</evidence>
<sequence>MAYNRLSGLETELASAGERGDTGEVFGLLPGGGEGNRMTLRRSLFRWRAALSTALAVGLLLILVQAPVQAVATLSAGLAQAFWASSMCGPDGAGERLPSVPGQPGHDLAHCLDCQLGCAPPAALTPAGVAVPPPRFFGALRLPPCRTRRLRRPRGFRPNARAPPVTLPALSL</sequence>
<evidence type="ECO:0000256" key="2">
    <source>
        <dbReference type="SAM" id="Phobius"/>
    </source>
</evidence>
<comment type="caution">
    <text evidence="3">The sequence shown here is derived from an EMBL/GenBank/DDBJ whole genome shotgun (WGS) entry which is preliminary data.</text>
</comment>
<accession>A0A9W7NHQ4</accession>
<proteinExistence type="predicted"/>
<dbReference type="AlphaFoldDB" id="A0A9W7NHQ4"/>
<dbReference type="Proteomes" id="UP000480854">
    <property type="component" value="Unassembled WGS sequence"/>
</dbReference>
<evidence type="ECO:0000256" key="1">
    <source>
        <dbReference type="SAM" id="MobiDB-lite"/>
    </source>
</evidence>
<name>A0A9W7NHQ4_9PROT</name>